<feature type="region of interest" description="Disordered" evidence="1">
    <location>
        <begin position="365"/>
        <end position="391"/>
    </location>
</feature>
<dbReference type="OrthoDB" id="5379420at2759"/>
<sequence length="391" mass="43129">MTSLRRSIPLLARCHKSLSFRSFHASQNLAAAAKPKPSPRISKATTRTRVQNVQNTEKNYMSKDALPPLAILQSAATAGVMDLEPAKAFQFLAEYVNSYVERGGPSTGKGWEQELCKVHGVTLPHMVTLSSVLRRCPSRAQQSLGSTLVLAASQMGEKTATFELVQSSINKKQVFEKSAHIQHLRLLAQKGDDAEAMALLGKVVFAQGKEDEALGWLRKATRPPVGNLEFPGSGDALVCEGRIHLKKGDKKGAEEVFKKAALQLDEPTAYFYLSQLQEPSSWKQEVYLLKAASSGILEAMHSLSALELEKIEKQEKKPTSLADYGMTREWSQVAAADGFGLSMMNMALMCKAVGQDEVGMEWLEKAEQNPDVREQAKKLRREWAEQPSQLT</sequence>
<dbReference type="RefSeq" id="XP_031004729.1">
    <property type="nucleotide sequence ID" value="XM_031150839.1"/>
</dbReference>
<feature type="compositionally biased region" description="Basic and acidic residues" evidence="1">
    <location>
        <begin position="365"/>
        <end position="384"/>
    </location>
</feature>
<name>A0A8H8R1H8_9HELO</name>
<protein>
    <submittedName>
        <fullName evidence="2">Uncharacterized protein</fullName>
    </submittedName>
</protein>
<proteinExistence type="predicted"/>
<organism evidence="2 3">
    <name type="scientific">Lachnellula hyalina</name>
    <dbReference type="NCBI Taxonomy" id="1316788"/>
    <lineage>
        <taxon>Eukaryota</taxon>
        <taxon>Fungi</taxon>
        <taxon>Dikarya</taxon>
        <taxon>Ascomycota</taxon>
        <taxon>Pezizomycotina</taxon>
        <taxon>Leotiomycetes</taxon>
        <taxon>Helotiales</taxon>
        <taxon>Lachnaceae</taxon>
        <taxon>Lachnellula</taxon>
    </lineage>
</organism>
<evidence type="ECO:0000313" key="2">
    <source>
        <dbReference type="EMBL" id="TVY25941.1"/>
    </source>
</evidence>
<dbReference type="EMBL" id="QGMH01000081">
    <property type="protein sequence ID" value="TVY25941.1"/>
    <property type="molecule type" value="Genomic_DNA"/>
</dbReference>
<comment type="caution">
    <text evidence="2">The sequence shown here is derived from an EMBL/GenBank/DDBJ whole genome shotgun (WGS) entry which is preliminary data.</text>
</comment>
<dbReference type="GeneID" id="41986094"/>
<dbReference type="SUPFAM" id="SSF81901">
    <property type="entry name" value="HCP-like"/>
    <property type="match status" value="1"/>
</dbReference>
<dbReference type="AlphaFoldDB" id="A0A8H8R1H8"/>
<accession>A0A8H8R1H8</accession>
<dbReference type="Proteomes" id="UP000431533">
    <property type="component" value="Unassembled WGS sequence"/>
</dbReference>
<dbReference type="Gene3D" id="1.25.40.10">
    <property type="entry name" value="Tetratricopeptide repeat domain"/>
    <property type="match status" value="1"/>
</dbReference>
<keyword evidence="3" id="KW-1185">Reference proteome</keyword>
<dbReference type="InterPro" id="IPR011990">
    <property type="entry name" value="TPR-like_helical_dom_sf"/>
</dbReference>
<reference evidence="2 3" key="1">
    <citation type="submission" date="2018-05" db="EMBL/GenBank/DDBJ databases">
        <title>Genome sequencing and assembly of the regulated plant pathogen Lachnellula willkommii and related sister species for the development of diagnostic species identification markers.</title>
        <authorList>
            <person name="Giroux E."/>
            <person name="Bilodeau G."/>
        </authorList>
    </citation>
    <scope>NUCLEOTIDE SEQUENCE [LARGE SCALE GENOMIC DNA]</scope>
    <source>
        <strain evidence="2 3">CBS 185.66</strain>
    </source>
</reference>
<gene>
    <name evidence="2" type="ORF">LHYA1_G005896</name>
</gene>
<evidence type="ECO:0000313" key="3">
    <source>
        <dbReference type="Proteomes" id="UP000431533"/>
    </source>
</evidence>
<evidence type="ECO:0000256" key="1">
    <source>
        <dbReference type="SAM" id="MobiDB-lite"/>
    </source>
</evidence>